<gene>
    <name evidence="5" type="ORF">IFM89_021832</name>
</gene>
<dbReference type="PANTHER" id="PTHR31636">
    <property type="entry name" value="OSJNBA0084A10.13 PROTEIN-RELATED"/>
    <property type="match status" value="1"/>
</dbReference>
<protein>
    <submittedName>
        <fullName evidence="5">Uncharacterized protein</fullName>
    </submittedName>
</protein>
<evidence type="ECO:0000313" key="6">
    <source>
        <dbReference type="Proteomes" id="UP000631114"/>
    </source>
</evidence>
<feature type="region of interest" description="Leucine repeat I (LRI)" evidence="3">
    <location>
        <begin position="214"/>
        <end position="274"/>
    </location>
</feature>
<comment type="similarity">
    <text evidence="3">Belongs to the GRAS family.</text>
</comment>
<evidence type="ECO:0000313" key="5">
    <source>
        <dbReference type="EMBL" id="KAF9610271.1"/>
    </source>
</evidence>
<keyword evidence="6" id="KW-1185">Reference proteome</keyword>
<feature type="compositionally biased region" description="Low complexity" evidence="4">
    <location>
        <begin position="122"/>
        <end position="137"/>
    </location>
</feature>
<feature type="compositionally biased region" description="Polar residues" evidence="4">
    <location>
        <begin position="143"/>
        <end position="153"/>
    </location>
</feature>
<keyword evidence="1" id="KW-0805">Transcription regulation</keyword>
<evidence type="ECO:0000256" key="3">
    <source>
        <dbReference type="PROSITE-ProRule" id="PRU01191"/>
    </source>
</evidence>
<evidence type="ECO:0000256" key="1">
    <source>
        <dbReference type="ARBA" id="ARBA00023015"/>
    </source>
</evidence>
<dbReference type="Proteomes" id="UP000631114">
    <property type="component" value="Unassembled WGS sequence"/>
</dbReference>
<sequence>MSFQQISSHLESGSGFSQQDYEYFSSYPVIGFNQFVGYSSMQASQDHGSSSADHGSYYQAIPEVESISFPQNFQTLDHSSDDSSHGTHIPIQTSCQQYCTLESSSVSGGYNVYNSPSTVSFSPNGSPSSQQESQSYPADPYHSPQNTYGSPRSVSCITDNQSDLLLKFKELETAILVPDSDNMDCCDSIAQDAANHASEEHDKCRQMMEIIPRGDLTQLLVYCAKSVSDGDLTMAHRYIAELRKMVSVTGEPIQRLGAYLLEGLVARLASSGSSIYKSLKCSEPTSSELLSYMHLLYEVCPFFKFGYMSANGAIAEAVKGENRIHIIDFQIAQGSQWISLIHALGARPGGAPYVRVTGIDDSQSAYARGGGLHIVGQRLAKHAESCKVPFEFHAAAMSGCAVDLRTLGIRSGEAIAVNFPYMLHHMPDESVSTENHRDRLLRLVKSLSPKVVTLVEQESNTNTAPFFLRFLETLDYYTSMFESIDVKLPREHKERINVEQHCLARDVVNIIACEGAERVERHELLTKWRSRFMMAGFSPYPLSSVVNSTIRGLLGNYCEHYTLAEKNEALYLGWKNRDLVTSCAWR</sequence>
<dbReference type="InterPro" id="IPR005202">
    <property type="entry name" value="TF_GRAS"/>
</dbReference>
<comment type="caution">
    <text evidence="5">The sequence shown here is derived from an EMBL/GenBank/DDBJ whole genome shotgun (WGS) entry which is preliminary data.</text>
</comment>
<dbReference type="Pfam" id="PF03514">
    <property type="entry name" value="GRAS"/>
    <property type="match status" value="1"/>
</dbReference>
<evidence type="ECO:0000256" key="2">
    <source>
        <dbReference type="ARBA" id="ARBA00023163"/>
    </source>
</evidence>
<dbReference type="OrthoDB" id="593669at2759"/>
<feature type="region of interest" description="Disordered" evidence="4">
    <location>
        <begin position="119"/>
        <end position="153"/>
    </location>
</feature>
<organism evidence="5 6">
    <name type="scientific">Coptis chinensis</name>
    <dbReference type="NCBI Taxonomy" id="261450"/>
    <lineage>
        <taxon>Eukaryota</taxon>
        <taxon>Viridiplantae</taxon>
        <taxon>Streptophyta</taxon>
        <taxon>Embryophyta</taxon>
        <taxon>Tracheophyta</taxon>
        <taxon>Spermatophyta</taxon>
        <taxon>Magnoliopsida</taxon>
        <taxon>Ranunculales</taxon>
        <taxon>Ranunculaceae</taxon>
        <taxon>Coptidoideae</taxon>
        <taxon>Coptis</taxon>
    </lineage>
</organism>
<feature type="region of interest" description="VHIID" evidence="3">
    <location>
        <begin position="293"/>
        <end position="358"/>
    </location>
</feature>
<dbReference type="PROSITE" id="PS50985">
    <property type="entry name" value="GRAS"/>
    <property type="match status" value="1"/>
</dbReference>
<dbReference type="AlphaFoldDB" id="A0A835M4C5"/>
<name>A0A835M4C5_9MAGN</name>
<proteinExistence type="inferred from homology"/>
<keyword evidence="2" id="KW-0804">Transcription</keyword>
<evidence type="ECO:0000256" key="4">
    <source>
        <dbReference type="SAM" id="MobiDB-lite"/>
    </source>
</evidence>
<comment type="caution">
    <text evidence="3">Lacks conserved residue(s) required for the propagation of feature annotation.</text>
</comment>
<accession>A0A835M4C5</accession>
<feature type="short sequence motif" description="VHIID" evidence="3">
    <location>
        <begin position="324"/>
        <end position="328"/>
    </location>
</feature>
<feature type="region of interest" description="Leucine repeat II (LRII)" evidence="3">
    <location>
        <begin position="374"/>
        <end position="406"/>
    </location>
</feature>
<reference evidence="5 6" key="1">
    <citation type="submission" date="2020-10" db="EMBL/GenBank/DDBJ databases">
        <title>The Coptis chinensis genome and diversification of protoberbering-type alkaloids.</title>
        <authorList>
            <person name="Wang B."/>
            <person name="Shu S."/>
            <person name="Song C."/>
            <person name="Liu Y."/>
        </authorList>
    </citation>
    <scope>NUCLEOTIDE SEQUENCE [LARGE SCALE GENOMIC DNA]</scope>
    <source>
        <strain evidence="5">HL-2020</strain>
        <tissue evidence="5">Leaf</tissue>
    </source>
</reference>
<dbReference type="EMBL" id="JADFTS010000004">
    <property type="protein sequence ID" value="KAF9610271.1"/>
    <property type="molecule type" value="Genomic_DNA"/>
</dbReference>
<feature type="region of interest" description="SAW" evidence="3">
    <location>
        <begin position="512"/>
        <end position="586"/>
    </location>
</feature>